<protein>
    <submittedName>
        <fullName evidence="3">Putative SWI/SNF-related matrix-associated actin-dependent regulator</fullName>
    </submittedName>
</protein>
<keyword evidence="4" id="KW-1185">Reference proteome</keyword>
<organism evidence="3 4">
    <name type="scientific">Monoraphidium neglectum</name>
    <dbReference type="NCBI Taxonomy" id="145388"/>
    <lineage>
        <taxon>Eukaryota</taxon>
        <taxon>Viridiplantae</taxon>
        <taxon>Chlorophyta</taxon>
        <taxon>core chlorophytes</taxon>
        <taxon>Chlorophyceae</taxon>
        <taxon>CS clade</taxon>
        <taxon>Sphaeropleales</taxon>
        <taxon>Selenastraceae</taxon>
        <taxon>Monoraphidium</taxon>
    </lineage>
</organism>
<feature type="region of interest" description="Disordered" evidence="1">
    <location>
        <begin position="383"/>
        <end position="570"/>
    </location>
</feature>
<name>A0A0D2J6M5_9CHLO</name>
<dbReference type="GeneID" id="25729852"/>
<dbReference type="InterPro" id="IPR052583">
    <property type="entry name" value="ATP-helicase/E3_Ub-Ligase"/>
</dbReference>
<feature type="compositionally biased region" description="Basic and acidic residues" evidence="1">
    <location>
        <begin position="387"/>
        <end position="400"/>
    </location>
</feature>
<feature type="compositionally biased region" description="Basic and acidic residues" evidence="1">
    <location>
        <begin position="560"/>
        <end position="570"/>
    </location>
</feature>
<dbReference type="KEGG" id="mng:MNEG_12485"/>
<dbReference type="GO" id="GO:0005524">
    <property type="term" value="F:ATP binding"/>
    <property type="evidence" value="ECO:0007669"/>
    <property type="project" value="InterPro"/>
</dbReference>
<dbReference type="InterPro" id="IPR038718">
    <property type="entry name" value="SNF2-like_sf"/>
</dbReference>
<proteinExistence type="predicted"/>
<dbReference type="Pfam" id="PF00176">
    <property type="entry name" value="SNF2-rel_dom"/>
    <property type="match status" value="1"/>
</dbReference>
<dbReference type="AlphaFoldDB" id="A0A0D2J6M5"/>
<gene>
    <name evidence="3" type="ORF">MNEG_12485</name>
</gene>
<feature type="compositionally biased region" description="Low complexity" evidence="1">
    <location>
        <begin position="539"/>
        <end position="548"/>
    </location>
</feature>
<feature type="compositionally biased region" description="Gly residues" evidence="1">
    <location>
        <begin position="439"/>
        <end position="458"/>
    </location>
</feature>
<dbReference type="PANTHER" id="PTHR45865">
    <property type="entry name" value="E3 UBIQUITIN-PROTEIN LIGASE SHPRH FAMILY MEMBER"/>
    <property type="match status" value="1"/>
</dbReference>
<dbReference type="Gene3D" id="3.40.50.10810">
    <property type="entry name" value="Tandem AAA-ATPase domain"/>
    <property type="match status" value="1"/>
</dbReference>
<dbReference type="STRING" id="145388.A0A0D2J6M5"/>
<dbReference type="Proteomes" id="UP000054498">
    <property type="component" value="Unassembled WGS sequence"/>
</dbReference>
<feature type="region of interest" description="Disordered" evidence="1">
    <location>
        <begin position="45"/>
        <end position="74"/>
    </location>
</feature>
<evidence type="ECO:0000313" key="3">
    <source>
        <dbReference type="EMBL" id="KIY95477.1"/>
    </source>
</evidence>
<dbReference type="InterPro" id="IPR000330">
    <property type="entry name" value="SNF2_N"/>
</dbReference>
<evidence type="ECO:0000313" key="4">
    <source>
        <dbReference type="Proteomes" id="UP000054498"/>
    </source>
</evidence>
<dbReference type="EMBL" id="KK103489">
    <property type="protein sequence ID" value="KIY95477.1"/>
    <property type="molecule type" value="Genomic_DNA"/>
</dbReference>
<feature type="compositionally biased region" description="Gly residues" evidence="1">
    <location>
        <begin position="465"/>
        <end position="483"/>
    </location>
</feature>
<dbReference type="SUPFAM" id="SSF52540">
    <property type="entry name" value="P-loop containing nucleoside triphosphate hydrolases"/>
    <property type="match status" value="1"/>
</dbReference>
<dbReference type="InterPro" id="IPR027417">
    <property type="entry name" value="P-loop_NTPase"/>
</dbReference>
<accession>A0A0D2J6M5</accession>
<feature type="compositionally biased region" description="Gly residues" evidence="1">
    <location>
        <begin position="490"/>
        <end position="535"/>
    </location>
</feature>
<dbReference type="RefSeq" id="XP_013894497.1">
    <property type="nucleotide sequence ID" value="XM_014039043.1"/>
</dbReference>
<evidence type="ECO:0000259" key="2">
    <source>
        <dbReference type="Pfam" id="PF00176"/>
    </source>
</evidence>
<dbReference type="OrthoDB" id="423559at2759"/>
<reference evidence="3 4" key="1">
    <citation type="journal article" date="2013" name="BMC Genomics">
        <title>Reconstruction of the lipid metabolism for the microalga Monoraphidium neglectum from its genome sequence reveals characteristics suitable for biofuel production.</title>
        <authorList>
            <person name="Bogen C."/>
            <person name="Al-Dilaimi A."/>
            <person name="Albersmeier A."/>
            <person name="Wichmann J."/>
            <person name="Grundmann M."/>
            <person name="Rupp O."/>
            <person name="Lauersen K.J."/>
            <person name="Blifernez-Klassen O."/>
            <person name="Kalinowski J."/>
            <person name="Goesmann A."/>
            <person name="Mussgnug J.H."/>
            <person name="Kruse O."/>
        </authorList>
    </citation>
    <scope>NUCLEOTIDE SEQUENCE [LARGE SCALE GENOMIC DNA]</scope>
    <source>
        <strain evidence="3 4">SAG 48.87</strain>
    </source>
</reference>
<feature type="domain" description="SNF2 N-terminal" evidence="2">
    <location>
        <begin position="93"/>
        <end position="300"/>
    </location>
</feature>
<dbReference type="PANTHER" id="PTHR45865:SF1">
    <property type="entry name" value="E3 UBIQUITIN-PROTEIN LIGASE SHPRH"/>
    <property type="match status" value="1"/>
</dbReference>
<sequence>MIWHLQDEIAKHVAPGALSCCTYDPAVAAASGLLLADEAGQGADDALGRGEADGGGPRRMVTRRGRSSAPAGGAKGAAKAVPFLACRALDGRPVALHENDICLLSYENLRTELSRPRTALQHYGFWRIALDEAQAVANTNSVAAVAASSLWRRHAWVVTGTPLSSRVHEIQGLLEFLACEPFHHLFRPLLQLPFWERSTVGPLAFRHLLGSVMLRRSKASVAGQLALPPCVREDLRVTLSVAERACYGQLLRRYNEQFALLQQQVARRERDPSREGGAKNLAPGVAACLTALRQACCHPQIVGGAAGGRAGGSGTGGRMSMREIMAGLVARALDEYDAAAGAAAAAKIIKAGLMDWLAAADPSAPWGQNLGAVLAEVKRVAPAAASRDARAQARWRRADGGVEEGPGVPTDGGVEEGPGVLTELTGRFAADGAPPPPEGGTGTGSGGSAGAGESGGAGPSSAAEYGGGEGDKGSGVNGSGGAGPSSAAEYGGGEGDKGSGVNGSGGAGPSSTAGGGGGGGAGEKGSGVNGSGGAGPSTAAQAEAAASAADKEEEGEREAEEERRGGRMEG</sequence>
<evidence type="ECO:0000256" key="1">
    <source>
        <dbReference type="SAM" id="MobiDB-lite"/>
    </source>
</evidence>